<feature type="compositionally biased region" description="Basic and acidic residues" evidence="1">
    <location>
        <begin position="147"/>
        <end position="159"/>
    </location>
</feature>
<evidence type="ECO:0000256" key="1">
    <source>
        <dbReference type="SAM" id="MobiDB-lite"/>
    </source>
</evidence>
<accession>A0A8H4L583</accession>
<organism evidence="2 3">
    <name type="scientific">Fusarium albosuccineum</name>
    <dbReference type="NCBI Taxonomy" id="1237068"/>
    <lineage>
        <taxon>Eukaryota</taxon>
        <taxon>Fungi</taxon>
        <taxon>Dikarya</taxon>
        <taxon>Ascomycota</taxon>
        <taxon>Pezizomycotina</taxon>
        <taxon>Sordariomycetes</taxon>
        <taxon>Hypocreomycetidae</taxon>
        <taxon>Hypocreales</taxon>
        <taxon>Nectriaceae</taxon>
        <taxon>Fusarium</taxon>
        <taxon>Fusarium decemcellulare species complex</taxon>
    </lineage>
</organism>
<dbReference type="Proteomes" id="UP000554235">
    <property type="component" value="Unassembled WGS sequence"/>
</dbReference>
<comment type="caution">
    <text evidence="2">The sequence shown here is derived from an EMBL/GenBank/DDBJ whole genome shotgun (WGS) entry which is preliminary data.</text>
</comment>
<proteinExistence type="predicted"/>
<sequence>MENPASEKAPPGRLDEKPWRSLLGQAKALTNLARVTARLAMGYLAPGDGKLQVKVDGHGRTPKMGITTVQREKGIRERDDQIGLRGAKPGPWGIPKDVICAIAELLQMSKNEDQDESATVEQDKNKTRDGEGVQGPGNEVTVQSSREGQKNTHKRSEGR</sequence>
<evidence type="ECO:0000313" key="3">
    <source>
        <dbReference type="Proteomes" id="UP000554235"/>
    </source>
</evidence>
<keyword evidence="3" id="KW-1185">Reference proteome</keyword>
<dbReference type="AlphaFoldDB" id="A0A8H4L583"/>
<name>A0A8H4L583_9HYPO</name>
<feature type="region of interest" description="Disordered" evidence="1">
    <location>
        <begin position="109"/>
        <end position="159"/>
    </location>
</feature>
<protein>
    <submittedName>
        <fullName evidence="2">Uncharacterized protein</fullName>
    </submittedName>
</protein>
<gene>
    <name evidence="2" type="ORF">FALBO_11786</name>
</gene>
<dbReference type="EMBL" id="JAADYS010001724">
    <property type="protein sequence ID" value="KAF4461413.1"/>
    <property type="molecule type" value="Genomic_DNA"/>
</dbReference>
<reference evidence="2 3" key="1">
    <citation type="submission" date="2020-01" db="EMBL/GenBank/DDBJ databases">
        <title>Identification and distribution of gene clusters putatively required for synthesis of sphingolipid metabolism inhibitors in phylogenetically diverse species of the filamentous fungus Fusarium.</title>
        <authorList>
            <person name="Kim H.-S."/>
            <person name="Busman M."/>
            <person name="Brown D.W."/>
            <person name="Divon H."/>
            <person name="Uhlig S."/>
            <person name="Proctor R.H."/>
        </authorList>
    </citation>
    <scope>NUCLEOTIDE SEQUENCE [LARGE SCALE GENOMIC DNA]</scope>
    <source>
        <strain evidence="2 3">NRRL 20459</strain>
    </source>
</reference>
<feature type="compositionally biased region" description="Basic and acidic residues" evidence="1">
    <location>
        <begin position="121"/>
        <end position="131"/>
    </location>
</feature>
<evidence type="ECO:0000313" key="2">
    <source>
        <dbReference type="EMBL" id="KAF4461413.1"/>
    </source>
</evidence>